<comment type="catalytic activity">
    <reaction evidence="7">
        <text>L-dopachrome = 5,6-dihydroxyindole-2-carboxylate</text>
        <dbReference type="Rhea" id="RHEA:13041"/>
        <dbReference type="ChEBI" id="CHEBI:16875"/>
        <dbReference type="ChEBI" id="CHEBI:57509"/>
        <dbReference type="EC" id="5.3.3.12"/>
    </reaction>
</comment>
<dbReference type="Pfam" id="PF01187">
    <property type="entry name" value="MIF"/>
    <property type="match status" value="1"/>
</dbReference>
<reference evidence="13 14" key="1">
    <citation type="submission" date="2018-06" db="EMBL/GenBank/DDBJ databases">
        <title>Comparative genomics reveals the genomic features of Rhizophagus irregularis, R. cerebriforme, R. diaphanum and Gigaspora rosea, and their symbiotic lifestyle signature.</title>
        <authorList>
            <person name="Morin E."/>
            <person name="San Clemente H."/>
            <person name="Chen E.C.H."/>
            <person name="De La Providencia I."/>
            <person name="Hainaut M."/>
            <person name="Kuo A."/>
            <person name="Kohler A."/>
            <person name="Murat C."/>
            <person name="Tang N."/>
            <person name="Roy S."/>
            <person name="Loubradou J."/>
            <person name="Henrissat B."/>
            <person name="Grigoriev I.V."/>
            <person name="Corradi N."/>
            <person name="Roux C."/>
            <person name="Martin F.M."/>
        </authorList>
    </citation>
    <scope>NUCLEOTIDE SEQUENCE [LARGE SCALE GENOMIC DNA]</scope>
    <source>
        <strain evidence="13 14">DAOM 227022</strain>
    </source>
</reference>
<evidence type="ECO:0000256" key="6">
    <source>
        <dbReference type="ARBA" id="ARBA00036735"/>
    </source>
</evidence>
<evidence type="ECO:0000256" key="3">
    <source>
        <dbReference type="ARBA" id="ARBA00022514"/>
    </source>
</evidence>
<dbReference type="GO" id="GO:0005615">
    <property type="term" value="C:extracellular space"/>
    <property type="evidence" value="ECO:0007669"/>
    <property type="project" value="UniProtKB-KW"/>
</dbReference>
<dbReference type="InterPro" id="IPR001398">
    <property type="entry name" value="Macrophage_inhib_fac"/>
</dbReference>
<evidence type="ECO:0000256" key="7">
    <source>
        <dbReference type="ARBA" id="ARBA00036823"/>
    </source>
</evidence>
<name>A0A397TDS4_9GLOM</name>
<keyword evidence="5" id="KW-0413">Isomerase</keyword>
<dbReference type="InterPro" id="IPR014347">
    <property type="entry name" value="Tautomerase/MIF_sf"/>
</dbReference>
<dbReference type="EMBL" id="QKYT01000077">
    <property type="protein sequence ID" value="RIA94615.1"/>
    <property type="molecule type" value="Genomic_DNA"/>
</dbReference>
<sequence>MPYIEIKTNVQVKNHQEFIRALSTYSSNALGKPALYICVSLQDNLSMIFNDSDEPAFIANITSLGIDSPTIKKMIKELSEFFEKELKASSDRGYIIFRDPGRANTGWGGSTFE</sequence>
<dbReference type="GO" id="GO:0004167">
    <property type="term" value="F:dopachrome isomerase activity"/>
    <property type="evidence" value="ECO:0007669"/>
    <property type="project" value="UniProtKB-EC"/>
</dbReference>
<proteinExistence type="inferred from homology"/>
<dbReference type="SUPFAM" id="SSF55331">
    <property type="entry name" value="Tautomerase/MIF"/>
    <property type="match status" value="1"/>
</dbReference>
<dbReference type="PANTHER" id="PTHR11954">
    <property type="entry name" value="D-DOPACHROME DECARBOXYLASE"/>
    <property type="match status" value="1"/>
</dbReference>
<dbReference type="PANTHER" id="PTHR11954:SF6">
    <property type="entry name" value="MACROPHAGE MIGRATION INHIBITORY FACTOR"/>
    <property type="match status" value="1"/>
</dbReference>
<keyword evidence="14" id="KW-1185">Reference proteome</keyword>
<dbReference type="STRING" id="658196.A0A397TDS4"/>
<accession>A0A397TDS4</accession>
<dbReference type="AlphaFoldDB" id="A0A397TDS4"/>
<comment type="catalytic activity">
    <reaction evidence="6">
        <text>3-phenylpyruvate = enol-phenylpyruvate</text>
        <dbReference type="Rhea" id="RHEA:17097"/>
        <dbReference type="ChEBI" id="CHEBI:16815"/>
        <dbReference type="ChEBI" id="CHEBI:18005"/>
        <dbReference type="EC" id="5.3.2.1"/>
    </reaction>
</comment>
<comment type="subcellular location">
    <subcellularLocation>
        <location evidence="1">Secreted</location>
    </subcellularLocation>
</comment>
<evidence type="ECO:0000256" key="8">
    <source>
        <dbReference type="ARBA" id="ARBA00038932"/>
    </source>
</evidence>
<keyword evidence="4" id="KW-0964">Secreted</keyword>
<dbReference type="GO" id="GO:0050178">
    <property type="term" value="F:phenylpyruvate tautomerase activity"/>
    <property type="evidence" value="ECO:0007669"/>
    <property type="project" value="UniProtKB-EC"/>
</dbReference>
<evidence type="ECO:0000256" key="4">
    <source>
        <dbReference type="ARBA" id="ARBA00022525"/>
    </source>
</evidence>
<dbReference type="EC" id="5.3.2.1" evidence="9"/>
<comment type="caution">
    <text evidence="13">The sequence shown here is derived from an EMBL/GenBank/DDBJ whole genome shotgun (WGS) entry which is preliminary data.</text>
</comment>
<evidence type="ECO:0000313" key="14">
    <source>
        <dbReference type="Proteomes" id="UP000265703"/>
    </source>
</evidence>
<dbReference type="EC" id="5.3.3.12" evidence="8"/>
<protein>
    <recommendedName>
        <fullName evidence="12">L-dopachrome isomerase</fullName>
        <ecNumber evidence="9">5.3.2.1</ecNumber>
        <ecNumber evidence="8">5.3.3.12</ecNumber>
    </recommendedName>
    <alternativeName>
        <fullName evidence="10">L-dopachrome tautomerase</fullName>
    </alternativeName>
    <alternativeName>
        <fullName evidence="11">Phenylpyruvate tautomerase</fullName>
    </alternativeName>
</protein>
<evidence type="ECO:0000256" key="1">
    <source>
        <dbReference type="ARBA" id="ARBA00004613"/>
    </source>
</evidence>
<evidence type="ECO:0000256" key="12">
    <source>
        <dbReference type="ARBA" id="ARBA00042730"/>
    </source>
</evidence>
<evidence type="ECO:0000256" key="9">
    <source>
        <dbReference type="ARBA" id="ARBA00039086"/>
    </source>
</evidence>
<comment type="similarity">
    <text evidence="2">Belongs to the MIF family.</text>
</comment>
<evidence type="ECO:0000256" key="10">
    <source>
        <dbReference type="ARBA" id="ARBA00041631"/>
    </source>
</evidence>
<evidence type="ECO:0000256" key="5">
    <source>
        <dbReference type="ARBA" id="ARBA00023235"/>
    </source>
</evidence>
<dbReference type="Gene3D" id="3.30.429.10">
    <property type="entry name" value="Macrophage Migration Inhibitory Factor"/>
    <property type="match status" value="1"/>
</dbReference>
<dbReference type="Proteomes" id="UP000265703">
    <property type="component" value="Unassembled WGS sequence"/>
</dbReference>
<evidence type="ECO:0000256" key="2">
    <source>
        <dbReference type="ARBA" id="ARBA00005851"/>
    </source>
</evidence>
<gene>
    <name evidence="13" type="ORF">C1645_817779</name>
</gene>
<dbReference type="OrthoDB" id="255819at2759"/>
<keyword evidence="3" id="KW-0202">Cytokine</keyword>
<evidence type="ECO:0000313" key="13">
    <source>
        <dbReference type="EMBL" id="RIA94615.1"/>
    </source>
</evidence>
<organism evidence="13 14">
    <name type="scientific">Glomus cerebriforme</name>
    <dbReference type="NCBI Taxonomy" id="658196"/>
    <lineage>
        <taxon>Eukaryota</taxon>
        <taxon>Fungi</taxon>
        <taxon>Fungi incertae sedis</taxon>
        <taxon>Mucoromycota</taxon>
        <taxon>Glomeromycotina</taxon>
        <taxon>Glomeromycetes</taxon>
        <taxon>Glomerales</taxon>
        <taxon>Glomeraceae</taxon>
        <taxon>Glomus</taxon>
    </lineage>
</organism>
<evidence type="ECO:0000256" key="11">
    <source>
        <dbReference type="ARBA" id="ARBA00041912"/>
    </source>
</evidence>